<reference evidence="5" key="1">
    <citation type="submission" date="2021-02" db="EMBL/GenBank/DDBJ databases">
        <authorList>
            <person name="Nowell W R."/>
        </authorList>
    </citation>
    <scope>NUCLEOTIDE SEQUENCE</scope>
</reference>
<dbReference type="GO" id="GO:0036376">
    <property type="term" value="P:sodium ion export across plasma membrane"/>
    <property type="evidence" value="ECO:0007669"/>
    <property type="project" value="TreeGrafter"/>
</dbReference>
<evidence type="ECO:0000256" key="2">
    <source>
        <dbReference type="ARBA" id="ARBA00022475"/>
    </source>
</evidence>
<evidence type="ECO:0000256" key="3">
    <source>
        <dbReference type="SAM" id="Phobius"/>
    </source>
</evidence>
<evidence type="ECO:0000313" key="6">
    <source>
        <dbReference type="Proteomes" id="UP000663866"/>
    </source>
</evidence>
<feature type="transmembrane region" description="Helical" evidence="3">
    <location>
        <begin position="66"/>
        <end position="82"/>
    </location>
</feature>
<keyword evidence="2" id="KW-1003">Cell membrane</keyword>
<proteinExistence type="predicted"/>
<dbReference type="InterPro" id="IPR023298">
    <property type="entry name" value="ATPase_P-typ_TM_dom_sf"/>
</dbReference>
<dbReference type="GO" id="GO:0005886">
    <property type="term" value="C:plasma membrane"/>
    <property type="evidence" value="ECO:0007669"/>
    <property type="project" value="UniProtKB-SubCell"/>
</dbReference>
<dbReference type="Proteomes" id="UP000663866">
    <property type="component" value="Unassembled WGS sequence"/>
</dbReference>
<evidence type="ECO:0000256" key="1">
    <source>
        <dbReference type="ARBA" id="ARBA00004651"/>
    </source>
</evidence>
<sequence length="173" mass="19911">MLNDVVNSLAMVSEKAERDIMSRPPAIRHKTHLLDWKLLFHAYMVVDPYIPKSPDDLLLIQQNGQCIYYVALCIMQFFNLLSSRTRYVSFFNHNPLFGKARNLTIPCGILFSTSVGLVLTLIPWFNSVFKTHPVPVRFVCPAIGFGAALFLLDELRKFLVRRYPNSFLAKMAW</sequence>
<dbReference type="GO" id="GO:0005391">
    <property type="term" value="F:P-type sodium:potassium-exchanging transporter activity"/>
    <property type="evidence" value="ECO:0007669"/>
    <property type="project" value="TreeGrafter"/>
</dbReference>
<dbReference type="InterPro" id="IPR050510">
    <property type="entry name" value="Cation_transp_ATPase_P-type"/>
</dbReference>
<dbReference type="Pfam" id="PF00689">
    <property type="entry name" value="Cation_ATPase_C"/>
    <property type="match status" value="1"/>
</dbReference>
<evidence type="ECO:0000313" key="5">
    <source>
        <dbReference type="EMBL" id="CAF4343700.1"/>
    </source>
</evidence>
<feature type="transmembrane region" description="Helical" evidence="3">
    <location>
        <begin position="134"/>
        <end position="152"/>
    </location>
</feature>
<feature type="domain" description="Cation-transporting P-type ATPase C-terminal" evidence="4">
    <location>
        <begin position="1"/>
        <end position="159"/>
    </location>
</feature>
<dbReference type="AlphaFoldDB" id="A0A820KK80"/>
<keyword evidence="6" id="KW-1185">Reference proteome</keyword>
<protein>
    <recommendedName>
        <fullName evidence="4">Cation-transporting P-type ATPase C-terminal domain-containing protein</fullName>
    </recommendedName>
</protein>
<keyword evidence="3" id="KW-0472">Membrane</keyword>
<dbReference type="SUPFAM" id="SSF81665">
    <property type="entry name" value="Calcium ATPase, transmembrane domain M"/>
    <property type="match status" value="1"/>
</dbReference>
<dbReference type="PANTHER" id="PTHR43294">
    <property type="entry name" value="SODIUM/POTASSIUM-TRANSPORTING ATPASE SUBUNIT ALPHA"/>
    <property type="match status" value="1"/>
</dbReference>
<dbReference type="GO" id="GO:0030007">
    <property type="term" value="P:intracellular potassium ion homeostasis"/>
    <property type="evidence" value="ECO:0007669"/>
    <property type="project" value="TreeGrafter"/>
</dbReference>
<organism evidence="5 6">
    <name type="scientific">Rotaria magnacalcarata</name>
    <dbReference type="NCBI Taxonomy" id="392030"/>
    <lineage>
        <taxon>Eukaryota</taxon>
        <taxon>Metazoa</taxon>
        <taxon>Spiralia</taxon>
        <taxon>Gnathifera</taxon>
        <taxon>Rotifera</taxon>
        <taxon>Eurotatoria</taxon>
        <taxon>Bdelloidea</taxon>
        <taxon>Philodinida</taxon>
        <taxon>Philodinidae</taxon>
        <taxon>Rotaria</taxon>
    </lineage>
</organism>
<comment type="subcellular location">
    <subcellularLocation>
        <location evidence="1">Cell membrane</location>
        <topology evidence="1">Multi-pass membrane protein</topology>
    </subcellularLocation>
</comment>
<dbReference type="InterPro" id="IPR006068">
    <property type="entry name" value="ATPase_P-typ_cation-transptr_C"/>
</dbReference>
<dbReference type="GO" id="GO:1902600">
    <property type="term" value="P:proton transmembrane transport"/>
    <property type="evidence" value="ECO:0007669"/>
    <property type="project" value="TreeGrafter"/>
</dbReference>
<dbReference type="Gene3D" id="1.20.1110.10">
    <property type="entry name" value="Calcium-transporting ATPase, transmembrane domain"/>
    <property type="match status" value="2"/>
</dbReference>
<dbReference type="PANTHER" id="PTHR43294:SF21">
    <property type="entry name" value="CATION TRANSPORTING ATPASE"/>
    <property type="match status" value="1"/>
</dbReference>
<gene>
    <name evidence="5" type="ORF">OVN521_LOCUS32693</name>
</gene>
<accession>A0A820KK80</accession>
<feature type="transmembrane region" description="Helical" evidence="3">
    <location>
        <begin position="103"/>
        <end position="122"/>
    </location>
</feature>
<name>A0A820KK80_9BILA</name>
<evidence type="ECO:0000259" key="4">
    <source>
        <dbReference type="Pfam" id="PF00689"/>
    </source>
</evidence>
<keyword evidence="3" id="KW-0812">Transmembrane</keyword>
<dbReference type="GO" id="GO:1990573">
    <property type="term" value="P:potassium ion import across plasma membrane"/>
    <property type="evidence" value="ECO:0007669"/>
    <property type="project" value="TreeGrafter"/>
</dbReference>
<comment type="caution">
    <text evidence="5">The sequence shown here is derived from an EMBL/GenBank/DDBJ whole genome shotgun (WGS) entry which is preliminary data.</text>
</comment>
<keyword evidence="3" id="KW-1133">Transmembrane helix</keyword>
<dbReference type="GO" id="GO:0006883">
    <property type="term" value="P:intracellular sodium ion homeostasis"/>
    <property type="evidence" value="ECO:0007669"/>
    <property type="project" value="TreeGrafter"/>
</dbReference>
<dbReference type="EMBL" id="CAJOBG010026720">
    <property type="protein sequence ID" value="CAF4343700.1"/>
    <property type="molecule type" value="Genomic_DNA"/>
</dbReference>